<keyword evidence="8" id="KW-1185">Reference proteome</keyword>
<feature type="compositionally biased region" description="Low complexity" evidence="5">
    <location>
        <begin position="313"/>
        <end position="323"/>
    </location>
</feature>
<dbReference type="Pfam" id="PF00126">
    <property type="entry name" value="HTH_1"/>
    <property type="match status" value="1"/>
</dbReference>
<dbReference type="SUPFAM" id="SSF46785">
    <property type="entry name" value="Winged helix' DNA-binding domain"/>
    <property type="match status" value="1"/>
</dbReference>
<dbReference type="PANTHER" id="PTHR30537:SF21">
    <property type="entry name" value="HTH-TYPE TRANSCRIPTIONAL REGULATOR SINR-RELATED"/>
    <property type="match status" value="1"/>
</dbReference>
<comment type="similarity">
    <text evidence="1">Belongs to the LysR transcriptional regulatory family.</text>
</comment>
<evidence type="ECO:0000313" key="8">
    <source>
        <dbReference type="Proteomes" id="UP001158049"/>
    </source>
</evidence>
<dbReference type="CDD" id="cd08422">
    <property type="entry name" value="PBP2_CrgA_like"/>
    <property type="match status" value="1"/>
</dbReference>
<feature type="domain" description="HTH lysR-type" evidence="6">
    <location>
        <begin position="4"/>
        <end position="61"/>
    </location>
</feature>
<feature type="region of interest" description="Disordered" evidence="5">
    <location>
        <begin position="302"/>
        <end position="323"/>
    </location>
</feature>
<reference evidence="7 8" key="1">
    <citation type="submission" date="2017-05" db="EMBL/GenBank/DDBJ databases">
        <authorList>
            <person name="Varghese N."/>
            <person name="Submissions S."/>
        </authorList>
    </citation>
    <scope>NUCLEOTIDE SEQUENCE [LARGE SCALE GENOMIC DNA]</scope>
    <source>
        <strain evidence="7 8">DSM 26001</strain>
    </source>
</reference>
<dbReference type="Pfam" id="PF03466">
    <property type="entry name" value="LysR_substrate"/>
    <property type="match status" value="1"/>
</dbReference>
<evidence type="ECO:0000256" key="1">
    <source>
        <dbReference type="ARBA" id="ARBA00009437"/>
    </source>
</evidence>
<evidence type="ECO:0000256" key="4">
    <source>
        <dbReference type="ARBA" id="ARBA00023163"/>
    </source>
</evidence>
<evidence type="ECO:0000313" key="7">
    <source>
        <dbReference type="EMBL" id="SMP81664.1"/>
    </source>
</evidence>
<comment type="caution">
    <text evidence="7">The sequence shown here is derived from an EMBL/GenBank/DDBJ whole genome shotgun (WGS) entry which is preliminary data.</text>
</comment>
<dbReference type="Gene3D" id="1.10.10.10">
    <property type="entry name" value="Winged helix-like DNA-binding domain superfamily/Winged helix DNA-binding domain"/>
    <property type="match status" value="1"/>
</dbReference>
<dbReference type="InterPro" id="IPR005119">
    <property type="entry name" value="LysR_subst-bd"/>
</dbReference>
<evidence type="ECO:0000256" key="3">
    <source>
        <dbReference type="ARBA" id="ARBA00023125"/>
    </source>
</evidence>
<dbReference type="Gene3D" id="3.40.190.290">
    <property type="match status" value="1"/>
</dbReference>
<dbReference type="InterPro" id="IPR036388">
    <property type="entry name" value="WH-like_DNA-bd_sf"/>
</dbReference>
<accession>A0ABY1QW35</accession>
<dbReference type="InterPro" id="IPR036390">
    <property type="entry name" value="WH_DNA-bd_sf"/>
</dbReference>
<dbReference type="PANTHER" id="PTHR30537">
    <property type="entry name" value="HTH-TYPE TRANSCRIPTIONAL REGULATOR"/>
    <property type="match status" value="1"/>
</dbReference>
<dbReference type="PRINTS" id="PR00039">
    <property type="entry name" value="HTHLYSR"/>
</dbReference>
<evidence type="ECO:0000256" key="2">
    <source>
        <dbReference type="ARBA" id="ARBA00023015"/>
    </source>
</evidence>
<evidence type="ECO:0000256" key="5">
    <source>
        <dbReference type="SAM" id="MobiDB-lite"/>
    </source>
</evidence>
<dbReference type="EMBL" id="FXUL01000046">
    <property type="protein sequence ID" value="SMP81664.1"/>
    <property type="molecule type" value="Genomic_DNA"/>
</dbReference>
<gene>
    <name evidence="7" type="ORF">SAMN06295970_14616</name>
</gene>
<keyword evidence="2" id="KW-0805">Transcription regulation</keyword>
<keyword evidence="4" id="KW-0804">Transcription</keyword>
<protein>
    <submittedName>
        <fullName evidence="7">DNA-binding transcriptional regulator, LysR family</fullName>
    </submittedName>
</protein>
<dbReference type="InterPro" id="IPR058163">
    <property type="entry name" value="LysR-type_TF_proteobact-type"/>
</dbReference>
<evidence type="ECO:0000259" key="6">
    <source>
        <dbReference type="PROSITE" id="PS50931"/>
    </source>
</evidence>
<proteinExistence type="inferred from homology"/>
<dbReference type="PROSITE" id="PS50931">
    <property type="entry name" value="HTH_LYSR"/>
    <property type="match status" value="1"/>
</dbReference>
<dbReference type="GO" id="GO:0003677">
    <property type="term" value="F:DNA binding"/>
    <property type="evidence" value="ECO:0007669"/>
    <property type="project" value="UniProtKB-KW"/>
</dbReference>
<name>A0ABY1QW35_9BURK</name>
<dbReference type="Proteomes" id="UP001158049">
    <property type="component" value="Unassembled WGS sequence"/>
</dbReference>
<sequence>MKIRNLQDLEVFVAAAEGGGLSAAARALNLSPAVTSAALKRLEASLGVALFVRTTRSMRLTIEGERLLMRAQPVLESLRAAENEAMARQAVVEGQVQISLPSDLGRNQVLAWLNDFQEKYPGVQLRLHFSDRLANIYRDPVDIAIRFGKLPDSSMVALPLIAENPRLLCASPAYVAARGAPASPEDLKNHNCLCFVLDETVYNRWSFHKAGVTVTVPVQGDRVADDSDVVRRWAMSGHGIAYRSRVDVFGEIAQGRLLHLCADWEGENVPLYLLVAGRRQISAAVRLLHEYLAARCAEMPRPGLSQPPPAPASPDRAPAHPLG</sequence>
<dbReference type="SUPFAM" id="SSF53850">
    <property type="entry name" value="Periplasmic binding protein-like II"/>
    <property type="match status" value="1"/>
</dbReference>
<organism evidence="7 8">
    <name type="scientific">Noviherbaspirillum suwonense</name>
    <dbReference type="NCBI Taxonomy" id="1224511"/>
    <lineage>
        <taxon>Bacteria</taxon>
        <taxon>Pseudomonadati</taxon>
        <taxon>Pseudomonadota</taxon>
        <taxon>Betaproteobacteria</taxon>
        <taxon>Burkholderiales</taxon>
        <taxon>Oxalobacteraceae</taxon>
        <taxon>Noviherbaspirillum</taxon>
    </lineage>
</organism>
<dbReference type="InterPro" id="IPR000847">
    <property type="entry name" value="LysR_HTH_N"/>
</dbReference>
<keyword evidence="3 7" id="KW-0238">DNA-binding</keyword>